<reference evidence="1 2" key="1">
    <citation type="submission" date="2022-05" db="EMBL/GenBank/DDBJ databases">
        <title>S8-45 Sphingomonas ultraviolaceadurans.</title>
        <authorList>
            <person name="Liu Y."/>
        </authorList>
    </citation>
    <scope>NUCLEOTIDE SEQUENCE [LARGE SCALE GENOMIC DNA]</scope>
    <source>
        <strain evidence="1 2">S8-45</strain>
    </source>
</reference>
<organism evidence="1 2">
    <name type="scientific">Sphingomonas glaciei</name>
    <dbReference type="NCBI Taxonomy" id="2938948"/>
    <lineage>
        <taxon>Bacteria</taxon>
        <taxon>Pseudomonadati</taxon>
        <taxon>Pseudomonadota</taxon>
        <taxon>Alphaproteobacteria</taxon>
        <taxon>Sphingomonadales</taxon>
        <taxon>Sphingomonadaceae</taxon>
        <taxon>Sphingomonas</taxon>
    </lineage>
</organism>
<evidence type="ECO:0000313" key="2">
    <source>
        <dbReference type="Proteomes" id="UP000831921"/>
    </source>
</evidence>
<proteinExistence type="predicted"/>
<gene>
    <name evidence="1" type="ORF">M1K48_08010</name>
</gene>
<dbReference type="RefSeq" id="WP_249454195.1">
    <property type="nucleotide sequence ID" value="NZ_CP097253.1"/>
</dbReference>
<name>A0ABY5MTZ7_9SPHN</name>
<accession>A0ABY5MTZ7</accession>
<sequence length="115" mass="12759">MLRPMLLMMAFAFGPDLGEAARREVARQECRLKDEAEVITVCGRREQRNLYQVTDPAAPYDPAGNVKGVMTERMGWISHGDSGIGSCSNIGPSAGTGCFEKAWRRTLQQQGWLVR</sequence>
<keyword evidence="2" id="KW-1185">Reference proteome</keyword>
<dbReference type="Proteomes" id="UP000831921">
    <property type="component" value="Chromosome"/>
</dbReference>
<evidence type="ECO:0000313" key="1">
    <source>
        <dbReference type="EMBL" id="UUR06904.1"/>
    </source>
</evidence>
<evidence type="ECO:0008006" key="3">
    <source>
        <dbReference type="Google" id="ProtNLM"/>
    </source>
</evidence>
<protein>
    <recommendedName>
        <fullName evidence="3">DUF1311 domain-containing protein</fullName>
    </recommendedName>
</protein>
<dbReference type="EMBL" id="CP097253">
    <property type="protein sequence ID" value="UUR06904.1"/>
    <property type="molecule type" value="Genomic_DNA"/>
</dbReference>